<dbReference type="AlphaFoldDB" id="A0AAI8YM00"/>
<keyword evidence="3" id="KW-1185">Reference proteome</keyword>
<dbReference type="Proteomes" id="UP001295740">
    <property type="component" value="Unassembled WGS sequence"/>
</dbReference>
<keyword evidence="1" id="KW-0732">Signal</keyword>
<reference evidence="2" key="1">
    <citation type="submission" date="2023-10" db="EMBL/GenBank/DDBJ databases">
        <authorList>
            <person name="Hackl T."/>
        </authorList>
    </citation>
    <scope>NUCLEOTIDE SEQUENCE</scope>
</reference>
<gene>
    <name evidence="2" type="ORF">KHLLAP_LOCUS12650</name>
</gene>
<dbReference type="EMBL" id="CAUWAG010000019">
    <property type="protein sequence ID" value="CAJ2512182.1"/>
    <property type="molecule type" value="Genomic_DNA"/>
</dbReference>
<comment type="caution">
    <text evidence="2">The sequence shown here is derived from an EMBL/GenBank/DDBJ whole genome shotgun (WGS) entry which is preliminary data.</text>
</comment>
<name>A0AAI8YM00_9PEZI</name>
<feature type="chain" id="PRO_5042463491" evidence="1">
    <location>
        <begin position="20"/>
        <end position="411"/>
    </location>
</feature>
<protein>
    <submittedName>
        <fullName evidence="2">Uu.00g051970.m01.CDS01</fullName>
    </submittedName>
</protein>
<accession>A0AAI8YM00</accession>
<evidence type="ECO:0000313" key="2">
    <source>
        <dbReference type="EMBL" id="CAJ2512182.1"/>
    </source>
</evidence>
<feature type="signal peptide" evidence="1">
    <location>
        <begin position="1"/>
        <end position="19"/>
    </location>
</feature>
<evidence type="ECO:0000313" key="3">
    <source>
        <dbReference type="Proteomes" id="UP001295740"/>
    </source>
</evidence>
<evidence type="ECO:0000256" key="1">
    <source>
        <dbReference type="SAM" id="SignalP"/>
    </source>
</evidence>
<sequence>MLFQTALWRLSLLAGTASSLGFQQRRAPDSGLEGLASIKTSQFWARDDPDEGDVVTDVSCELPVSASDIANSTKFRRDAPAVLYTRASEPQPLPKPDSDSADDMLKFIQDIESSVGDTDDNAIQFTPTDDQLRTWKIDWQGRQTPIGLTGLYYEFGNTPQNYKFRGQLTGCTAMIVASKKGFWAVHLWEGSKTVNGGSSFTKRISNSEVRERTDPEFKKLAVDPLTAATPSRQKAYRTLFKSLPDLKADNGDPFATGGDVDIFILTKASDHSNTAQMYPNKVAALKDAVNGAIPGSNAIDPRTYIGALDDPTAPDDVQGLLTFQYSPYDHNKADDDCTPMAAFRVWTEADSQPGIDKSWEALEGQQQGGGDAGSRKRAERPVQHEYDFCLQHDYDVCRYAHWDLQQQVQLQ</sequence>
<organism evidence="2 3">
    <name type="scientific">Anthostomella pinea</name>
    <dbReference type="NCBI Taxonomy" id="933095"/>
    <lineage>
        <taxon>Eukaryota</taxon>
        <taxon>Fungi</taxon>
        <taxon>Dikarya</taxon>
        <taxon>Ascomycota</taxon>
        <taxon>Pezizomycotina</taxon>
        <taxon>Sordariomycetes</taxon>
        <taxon>Xylariomycetidae</taxon>
        <taxon>Xylariales</taxon>
        <taxon>Xylariaceae</taxon>
        <taxon>Anthostomella</taxon>
    </lineage>
</organism>
<proteinExistence type="predicted"/>